<name>A0AA39KCF1_ARMTA</name>
<keyword evidence="2" id="KW-1185">Reference proteome</keyword>
<evidence type="ECO:0000313" key="2">
    <source>
        <dbReference type="Proteomes" id="UP001175211"/>
    </source>
</evidence>
<dbReference type="Proteomes" id="UP001175211">
    <property type="component" value="Unassembled WGS sequence"/>
</dbReference>
<comment type="caution">
    <text evidence="1">The sequence shown here is derived from an EMBL/GenBank/DDBJ whole genome shotgun (WGS) entry which is preliminary data.</text>
</comment>
<dbReference type="GeneID" id="85364351"/>
<accession>A0AA39KCF1</accession>
<reference evidence="1" key="1">
    <citation type="submission" date="2023-06" db="EMBL/GenBank/DDBJ databases">
        <authorList>
            <consortium name="Lawrence Berkeley National Laboratory"/>
            <person name="Ahrendt S."/>
            <person name="Sahu N."/>
            <person name="Indic B."/>
            <person name="Wong-Bajracharya J."/>
            <person name="Merenyi Z."/>
            <person name="Ke H.-M."/>
            <person name="Monk M."/>
            <person name="Kocsube S."/>
            <person name="Drula E."/>
            <person name="Lipzen A."/>
            <person name="Balint B."/>
            <person name="Henrissat B."/>
            <person name="Andreopoulos B."/>
            <person name="Martin F.M."/>
            <person name="Harder C.B."/>
            <person name="Rigling D."/>
            <person name="Ford K.L."/>
            <person name="Foster G.D."/>
            <person name="Pangilinan J."/>
            <person name="Papanicolaou A."/>
            <person name="Barry K."/>
            <person name="LaButti K."/>
            <person name="Viragh M."/>
            <person name="Koriabine M."/>
            <person name="Yan M."/>
            <person name="Riley R."/>
            <person name="Champramary S."/>
            <person name="Plett K.L."/>
            <person name="Tsai I.J."/>
            <person name="Slot J."/>
            <person name="Sipos G."/>
            <person name="Plett J."/>
            <person name="Nagy L.G."/>
            <person name="Grigoriev I.V."/>
        </authorList>
    </citation>
    <scope>NUCLEOTIDE SEQUENCE</scope>
    <source>
        <strain evidence="1">CCBAS 213</strain>
    </source>
</reference>
<protein>
    <submittedName>
        <fullName evidence="1">Uncharacterized protein</fullName>
    </submittedName>
</protein>
<sequence length="277" mass="31259">MLESLLDEQKRVLEHISDSKLVLNPIRRLLPEFLNHIVRSCILRDSELLRSSNGDRDASLLDSLGHPSSSNFTDTRPHHFIIPSEASGTYLERSGPSSTQRLTVAIEIDLFSRLDLLGLLELRIAFSYTEEEIIFPEFTSETAPMLEDLCIQIDDSNIMDSEALTCLLKYTPLLTDLKISAKVTTDDVFLQLGRKRDILRLVPQLCSIDLTGSTFEFEDASNIVIGMVTSRTEPAEGCVALRTLISDKPFCFEDDDLSTRWETRRLGQDSLDIQYDG</sequence>
<dbReference type="AlphaFoldDB" id="A0AA39KCF1"/>
<proteinExistence type="predicted"/>
<dbReference type="RefSeq" id="XP_060329569.1">
    <property type="nucleotide sequence ID" value="XM_060480803.1"/>
</dbReference>
<evidence type="ECO:0000313" key="1">
    <source>
        <dbReference type="EMBL" id="KAK0457254.1"/>
    </source>
</evidence>
<dbReference type="EMBL" id="JAUEPS010000022">
    <property type="protein sequence ID" value="KAK0457254.1"/>
    <property type="molecule type" value="Genomic_DNA"/>
</dbReference>
<gene>
    <name evidence="1" type="ORF">EV420DRAFT_1765001</name>
</gene>
<organism evidence="1 2">
    <name type="scientific">Armillaria tabescens</name>
    <name type="common">Ringless honey mushroom</name>
    <name type="synonym">Agaricus tabescens</name>
    <dbReference type="NCBI Taxonomy" id="1929756"/>
    <lineage>
        <taxon>Eukaryota</taxon>
        <taxon>Fungi</taxon>
        <taxon>Dikarya</taxon>
        <taxon>Basidiomycota</taxon>
        <taxon>Agaricomycotina</taxon>
        <taxon>Agaricomycetes</taxon>
        <taxon>Agaricomycetidae</taxon>
        <taxon>Agaricales</taxon>
        <taxon>Marasmiineae</taxon>
        <taxon>Physalacriaceae</taxon>
        <taxon>Desarmillaria</taxon>
    </lineage>
</organism>